<keyword evidence="4 11" id="KW-0812">Transmembrane</keyword>
<evidence type="ECO:0000313" key="12">
    <source>
        <dbReference type="EMBL" id="SDC50906.1"/>
    </source>
</evidence>
<keyword evidence="6 11" id="KW-0067">ATP-binding</keyword>
<keyword evidence="13" id="KW-1185">Reference proteome</keyword>
<reference evidence="12 13" key="1">
    <citation type="submission" date="2016-10" db="EMBL/GenBank/DDBJ databases">
        <authorList>
            <person name="de Groot N.N."/>
        </authorList>
    </citation>
    <scope>NUCLEOTIDE SEQUENCE [LARGE SCALE GENOMIC DNA]</scope>
    <source>
        <strain evidence="12 13">CGMCC 4.6858</strain>
    </source>
</reference>
<dbReference type="AlphaFoldDB" id="A0A1G6M7F4"/>
<dbReference type="RefSeq" id="WP_090852034.1">
    <property type="nucleotide sequence ID" value="NZ_FMZM01000002.1"/>
</dbReference>
<evidence type="ECO:0000256" key="2">
    <source>
        <dbReference type="ARBA" id="ARBA00022475"/>
    </source>
</evidence>
<dbReference type="EMBL" id="FMZM01000002">
    <property type="protein sequence ID" value="SDC50906.1"/>
    <property type="molecule type" value="Genomic_DNA"/>
</dbReference>
<evidence type="ECO:0000256" key="9">
    <source>
        <dbReference type="ARBA" id="ARBA00023065"/>
    </source>
</evidence>
<dbReference type="OrthoDB" id="9788285at2"/>
<keyword evidence="5 11" id="KW-0547">Nucleotide-binding</keyword>
<keyword evidence="8 11" id="KW-1133">Transmembrane helix</keyword>
<comment type="subunit">
    <text evidence="11">The system is composed of three essential subunits: KdpA, KdpB and KdpC.</text>
</comment>
<dbReference type="PIRSF" id="PIRSF001296">
    <property type="entry name" value="K_ATPase_KdpC"/>
    <property type="match status" value="1"/>
</dbReference>
<keyword evidence="1 11" id="KW-0813">Transport</keyword>
<dbReference type="Pfam" id="PF02669">
    <property type="entry name" value="KdpC"/>
    <property type="match status" value="1"/>
</dbReference>
<accession>A0A1G6M7F4</accession>
<dbReference type="GO" id="GO:0005524">
    <property type="term" value="F:ATP binding"/>
    <property type="evidence" value="ECO:0007669"/>
    <property type="project" value="UniProtKB-UniRule"/>
</dbReference>
<protein>
    <recommendedName>
        <fullName evidence="11">Potassium-transporting ATPase KdpC subunit</fullName>
    </recommendedName>
    <alternativeName>
        <fullName evidence="11">ATP phosphohydrolase [potassium-transporting] C chain</fullName>
    </alternativeName>
    <alternativeName>
        <fullName evidence="11">Potassium-binding and translocating subunit C</fullName>
    </alternativeName>
    <alternativeName>
        <fullName evidence="11">Potassium-translocating ATPase C chain</fullName>
    </alternativeName>
</protein>
<evidence type="ECO:0000256" key="5">
    <source>
        <dbReference type="ARBA" id="ARBA00022741"/>
    </source>
</evidence>
<evidence type="ECO:0000256" key="3">
    <source>
        <dbReference type="ARBA" id="ARBA00022538"/>
    </source>
</evidence>
<comment type="similarity">
    <text evidence="11">Belongs to the KdpC family.</text>
</comment>
<evidence type="ECO:0000256" key="1">
    <source>
        <dbReference type="ARBA" id="ARBA00022448"/>
    </source>
</evidence>
<evidence type="ECO:0000256" key="10">
    <source>
        <dbReference type="ARBA" id="ARBA00023136"/>
    </source>
</evidence>
<evidence type="ECO:0000313" key="13">
    <source>
        <dbReference type="Proteomes" id="UP000199034"/>
    </source>
</evidence>
<dbReference type="GO" id="GO:0008556">
    <property type="term" value="F:P-type potassium transmembrane transporter activity"/>
    <property type="evidence" value="ECO:0007669"/>
    <property type="project" value="InterPro"/>
</dbReference>
<dbReference type="NCBIfam" id="NF001454">
    <property type="entry name" value="PRK00315.1"/>
    <property type="match status" value="1"/>
</dbReference>
<keyword evidence="3 11" id="KW-0633">Potassium transport</keyword>
<keyword evidence="2 11" id="KW-1003">Cell membrane</keyword>
<evidence type="ECO:0000256" key="4">
    <source>
        <dbReference type="ARBA" id="ARBA00022692"/>
    </source>
</evidence>
<gene>
    <name evidence="11" type="primary">kdpC</name>
    <name evidence="12" type="ORF">SAMN05421872_102460</name>
</gene>
<comment type="function">
    <text evidence="11">Part of the high-affinity ATP-driven potassium transport (or Kdp) system, which catalyzes the hydrolysis of ATP coupled with the electrogenic transport of potassium into the cytoplasm. This subunit acts as a catalytic chaperone that increases the ATP-binding affinity of the ATP-hydrolyzing subunit KdpB by the formation of a transient KdpB/KdpC/ATP ternary complex.</text>
</comment>
<keyword evidence="10 11" id="KW-0472">Membrane</keyword>
<dbReference type="GO" id="GO:0005886">
    <property type="term" value="C:plasma membrane"/>
    <property type="evidence" value="ECO:0007669"/>
    <property type="project" value="UniProtKB-SubCell"/>
</dbReference>
<dbReference type="InterPro" id="IPR003820">
    <property type="entry name" value="KdpC"/>
</dbReference>
<evidence type="ECO:0000256" key="8">
    <source>
        <dbReference type="ARBA" id="ARBA00022989"/>
    </source>
</evidence>
<dbReference type="Proteomes" id="UP000199034">
    <property type="component" value="Unassembled WGS sequence"/>
</dbReference>
<evidence type="ECO:0000256" key="7">
    <source>
        <dbReference type="ARBA" id="ARBA00022958"/>
    </source>
</evidence>
<dbReference type="PANTHER" id="PTHR30042:SF2">
    <property type="entry name" value="POTASSIUM-TRANSPORTING ATPASE KDPC SUBUNIT"/>
    <property type="match status" value="1"/>
</dbReference>
<dbReference type="PANTHER" id="PTHR30042">
    <property type="entry name" value="POTASSIUM-TRANSPORTING ATPASE C CHAIN"/>
    <property type="match status" value="1"/>
</dbReference>
<comment type="subcellular location">
    <subcellularLocation>
        <location evidence="11">Cell membrane</location>
        <topology evidence="11">Single-pass membrane protein</topology>
    </subcellularLocation>
</comment>
<organism evidence="12 13">
    <name type="scientific">Nocardioides lianchengensis</name>
    <dbReference type="NCBI Taxonomy" id="1045774"/>
    <lineage>
        <taxon>Bacteria</taxon>
        <taxon>Bacillati</taxon>
        <taxon>Actinomycetota</taxon>
        <taxon>Actinomycetes</taxon>
        <taxon>Propionibacteriales</taxon>
        <taxon>Nocardioidaceae</taxon>
        <taxon>Nocardioides</taxon>
    </lineage>
</organism>
<feature type="transmembrane region" description="Helical" evidence="11">
    <location>
        <begin position="12"/>
        <end position="32"/>
    </location>
</feature>
<keyword evidence="7 11" id="KW-0630">Potassium</keyword>
<evidence type="ECO:0000256" key="11">
    <source>
        <dbReference type="HAMAP-Rule" id="MF_00276"/>
    </source>
</evidence>
<dbReference type="STRING" id="1045774.SAMN05421872_102460"/>
<name>A0A1G6M7F4_9ACTN</name>
<dbReference type="NCBIfam" id="TIGR00681">
    <property type="entry name" value="kdpC"/>
    <property type="match status" value="1"/>
</dbReference>
<evidence type="ECO:0000256" key="6">
    <source>
        <dbReference type="ARBA" id="ARBA00022840"/>
    </source>
</evidence>
<dbReference type="HAMAP" id="MF_00276">
    <property type="entry name" value="KdpC"/>
    <property type="match status" value="1"/>
</dbReference>
<proteinExistence type="inferred from homology"/>
<keyword evidence="9 11" id="KW-0406">Ion transport</keyword>
<sequence length="204" mass="21125">MTDLLHLFRQSLAGLRLMVAATLLLGLAYPLVMTGFAAVASPWQARGSLVTSTGAHTTDPSEAVGSELLGQGNTDDALFFPRPSAAGDGWDTLSTYGSNLGPESPDLVAAIEERQAEVAEREGVAVSEVPADAVTASASGLDPDISEAYAALQVPRVAAANDLPEDAVRRLVAEHTAGRTLGVLGEPRVNVLLLNLAVRRLAGS</sequence>